<gene>
    <name evidence="2" type="ORF">J0A68_20190</name>
</gene>
<proteinExistence type="predicted"/>
<accession>A0ABS3C8Y1</accession>
<feature type="signal peptide" evidence="1">
    <location>
        <begin position="1"/>
        <end position="20"/>
    </location>
</feature>
<evidence type="ECO:0000256" key="1">
    <source>
        <dbReference type="SAM" id="SignalP"/>
    </source>
</evidence>
<dbReference type="PROSITE" id="PS51257">
    <property type="entry name" value="PROKAR_LIPOPROTEIN"/>
    <property type="match status" value="1"/>
</dbReference>
<evidence type="ECO:0000313" key="3">
    <source>
        <dbReference type="Proteomes" id="UP000664317"/>
    </source>
</evidence>
<reference evidence="2 3" key="1">
    <citation type="submission" date="2021-03" db="EMBL/GenBank/DDBJ databases">
        <title>novel species isolated from a fishpond in China.</title>
        <authorList>
            <person name="Lu H."/>
            <person name="Cai Z."/>
        </authorList>
    </citation>
    <scope>NUCLEOTIDE SEQUENCE [LARGE SCALE GENOMIC DNA]</scope>
    <source>
        <strain evidence="2 3">H41</strain>
    </source>
</reference>
<dbReference type="RefSeq" id="WP_206580060.1">
    <property type="nucleotide sequence ID" value="NZ_JAFKCT010000011.1"/>
</dbReference>
<dbReference type="Proteomes" id="UP000664317">
    <property type="component" value="Unassembled WGS sequence"/>
</dbReference>
<sequence>MKNLSIFTFCLLLFVSCAQREEGVLVLEDIPEHSGPLFVTKAVPLSSHSTPLLSNYLGAKYNKSQIWIVDKANMDAIHGFDWDGESLGSVAERGEAPSQIYNLVDFLVQEDQLVVMSNLGDEVVVYEYDFDNSVKSKAQLPFNCFAFVENSQEGYWLYSGYNRVAGEHRLRSVSKDGKLLQSELENTFHEKMIPLGEAAFFDGDGEALFKESFKPEVFVLKENGPKLKYTFDFGDLTVPAEFWEMEAIPGFEMIDGNGYANFEFLAENGDYALFDIYIQKEGISRKEIVLLDKRSKKSRKLKVDRDRDGHLLSPMGIEGDQILFIAYAPHLVANKTKLEFSDEARLKVDQVSEDDNPVIIYVEIPEI</sequence>
<feature type="chain" id="PRO_5046738345" evidence="1">
    <location>
        <begin position="21"/>
        <end position="367"/>
    </location>
</feature>
<keyword evidence="1" id="KW-0732">Signal</keyword>
<protein>
    <submittedName>
        <fullName evidence="2">6-bladed beta-propeller</fullName>
    </submittedName>
</protein>
<comment type="caution">
    <text evidence="2">The sequence shown here is derived from an EMBL/GenBank/DDBJ whole genome shotgun (WGS) entry which is preliminary data.</text>
</comment>
<dbReference type="EMBL" id="JAFKCT010000011">
    <property type="protein sequence ID" value="MBN7813285.1"/>
    <property type="molecule type" value="Genomic_DNA"/>
</dbReference>
<keyword evidence="3" id="KW-1185">Reference proteome</keyword>
<dbReference type="Pfam" id="PF17170">
    <property type="entry name" value="DUF5128"/>
    <property type="match status" value="1"/>
</dbReference>
<evidence type="ECO:0000313" key="2">
    <source>
        <dbReference type="EMBL" id="MBN7813285.1"/>
    </source>
</evidence>
<name>A0ABS3C8Y1_9BACT</name>
<organism evidence="2 3">
    <name type="scientific">Algoriphagus oliviformis</name>
    <dbReference type="NCBI Taxonomy" id="2811231"/>
    <lineage>
        <taxon>Bacteria</taxon>
        <taxon>Pseudomonadati</taxon>
        <taxon>Bacteroidota</taxon>
        <taxon>Cytophagia</taxon>
        <taxon>Cytophagales</taxon>
        <taxon>Cyclobacteriaceae</taxon>
        <taxon>Algoriphagus</taxon>
    </lineage>
</organism>